<dbReference type="Gene3D" id="3.30.70.330">
    <property type="match status" value="1"/>
</dbReference>
<keyword evidence="1 2" id="KW-0694">RNA-binding</keyword>
<evidence type="ECO:0000256" key="3">
    <source>
        <dbReference type="SAM" id="MobiDB-lite"/>
    </source>
</evidence>
<evidence type="ECO:0000256" key="2">
    <source>
        <dbReference type="PROSITE-ProRule" id="PRU00176"/>
    </source>
</evidence>
<dbReference type="InterPro" id="IPR050502">
    <property type="entry name" value="Euk_RNA-bind_prot"/>
</dbReference>
<organism evidence="5">
    <name type="scientific">Rhododendron williamsianum</name>
    <dbReference type="NCBI Taxonomy" id="262921"/>
    <lineage>
        <taxon>Eukaryota</taxon>
        <taxon>Viridiplantae</taxon>
        <taxon>Streptophyta</taxon>
        <taxon>Embryophyta</taxon>
        <taxon>Tracheophyta</taxon>
        <taxon>Spermatophyta</taxon>
        <taxon>Magnoliopsida</taxon>
        <taxon>eudicotyledons</taxon>
        <taxon>Gunneridae</taxon>
        <taxon>Pentapetalae</taxon>
        <taxon>asterids</taxon>
        <taxon>Ericales</taxon>
        <taxon>Ericaceae</taxon>
        <taxon>Ericoideae</taxon>
        <taxon>Rhodoreae</taxon>
        <taxon>Rhododendron</taxon>
    </lineage>
</organism>
<sequence>MEDGAGAAQSITVFVDNLPKDVDVDWFRQIFSSHGQVRDAFIPFKRSSRYNTKFGFIRYQTMEEASRAIHALNGVIIRNFSIQVNLARYGKAGRNNFEAGTQAAGRTRRPLNKSGISPDPAMQTEALPIVNQLQLKEDLNSM</sequence>
<evidence type="ECO:0000259" key="4">
    <source>
        <dbReference type="PROSITE" id="PS50102"/>
    </source>
</evidence>
<dbReference type="PROSITE" id="PS50102">
    <property type="entry name" value="RRM"/>
    <property type="match status" value="1"/>
</dbReference>
<proteinExistence type="predicted"/>
<dbReference type="CDD" id="cd00590">
    <property type="entry name" value="RRM_SF"/>
    <property type="match status" value="1"/>
</dbReference>
<dbReference type="EMBL" id="QEFC01004322">
    <property type="protein sequence ID" value="KAE9445258.1"/>
    <property type="molecule type" value="Genomic_DNA"/>
</dbReference>
<evidence type="ECO:0000313" key="5">
    <source>
        <dbReference type="EMBL" id="KAE9445258.1"/>
    </source>
</evidence>
<dbReference type="SMART" id="SM00360">
    <property type="entry name" value="RRM"/>
    <property type="match status" value="1"/>
</dbReference>
<reference evidence="5" key="1">
    <citation type="journal article" date="2019" name="Genome Biol. Evol.">
        <title>The Rhododendron genome and chromosomal organization provide insight into shared whole-genome duplications across the heath family (Ericaceae).</title>
        <authorList>
            <person name="Soza V.L."/>
            <person name="Lindsley D."/>
            <person name="Waalkes A."/>
            <person name="Ramage E."/>
            <person name="Patwardhan R.P."/>
            <person name="Burton J.N."/>
            <person name="Adey A."/>
            <person name="Kumar A."/>
            <person name="Qiu R."/>
            <person name="Shendure J."/>
            <person name="Hall B."/>
        </authorList>
    </citation>
    <scope>NUCLEOTIDE SEQUENCE</scope>
    <source>
        <strain evidence="5">RSF 1966-606</strain>
    </source>
</reference>
<gene>
    <name evidence="5" type="ORF">C3L33_22844</name>
</gene>
<dbReference type="InterPro" id="IPR000504">
    <property type="entry name" value="RRM_dom"/>
</dbReference>
<feature type="region of interest" description="Disordered" evidence="3">
    <location>
        <begin position="99"/>
        <end position="120"/>
    </location>
</feature>
<dbReference type="GO" id="GO:0005634">
    <property type="term" value="C:nucleus"/>
    <property type="evidence" value="ECO:0007669"/>
    <property type="project" value="TreeGrafter"/>
</dbReference>
<dbReference type="GO" id="GO:0003729">
    <property type="term" value="F:mRNA binding"/>
    <property type="evidence" value="ECO:0007669"/>
    <property type="project" value="TreeGrafter"/>
</dbReference>
<dbReference type="OrthoDB" id="266020at2759"/>
<dbReference type="PANTHER" id="PTHR48025:SF1">
    <property type="entry name" value="RRM DOMAIN-CONTAINING PROTEIN"/>
    <property type="match status" value="1"/>
</dbReference>
<dbReference type="PANTHER" id="PTHR48025">
    <property type="entry name" value="OS02G0815200 PROTEIN"/>
    <property type="match status" value="1"/>
</dbReference>
<dbReference type="SUPFAM" id="SSF54928">
    <property type="entry name" value="RNA-binding domain, RBD"/>
    <property type="match status" value="1"/>
</dbReference>
<dbReference type="AlphaFoldDB" id="A0A6A4KR75"/>
<protein>
    <recommendedName>
        <fullName evidence="4">RRM domain-containing protein</fullName>
    </recommendedName>
</protein>
<accession>A0A6A4KR75</accession>
<dbReference type="InterPro" id="IPR012677">
    <property type="entry name" value="Nucleotide-bd_a/b_plait_sf"/>
</dbReference>
<feature type="domain" description="RRM" evidence="4">
    <location>
        <begin position="11"/>
        <end position="89"/>
    </location>
</feature>
<evidence type="ECO:0000256" key="1">
    <source>
        <dbReference type="ARBA" id="ARBA00022884"/>
    </source>
</evidence>
<dbReference type="InterPro" id="IPR035979">
    <property type="entry name" value="RBD_domain_sf"/>
</dbReference>
<feature type="non-terminal residue" evidence="5">
    <location>
        <position position="1"/>
    </location>
</feature>
<dbReference type="Pfam" id="PF00076">
    <property type="entry name" value="RRM_1"/>
    <property type="match status" value="1"/>
</dbReference>
<name>A0A6A4KR75_9ERIC</name>
<comment type="caution">
    <text evidence="5">The sequence shown here is derived from an EMBL/GenBank/DDBJ whole genome shotgun (WGS) entry which is preliminary data.</text>
</comment>